<gene>
    <name evidence="1" type="ORF">N1F79_04960</name>
</gene>
<protein>
    <recommendedName>
        <fullName evidence="3">Right handed beta helix domain-containing protein</fullName>
    </recommendedName>
</protein>
<evidence type="ECO:0008006" key="3">
    <source>
        <dbReference type="Google" id="ProtNLM"/>
    </source>
</evidence>
<sequence length="455" mass="51465">MLELLQKLRKNKKYTALYKRFSTILIFTFLSLNLCGACSDRIEQGKDKTPVTYYLDSNNGNDESDGLSEDNAWKSLDRVMKTELNPGDEIQIKRGSEFSDVLVINNSGTAENPILLTSYGNKNLPSPAFTNPVFKPQSNQYGNCIRLKGSFIIVENMYFHHTVANLPQNAGSFLTMWELGAIYIDKNAQNCIVRNNELYDCGVGIKSYGPYAKIENNYIHDCNRVLKKWGWGPIAIWLGGDNQEVSYNRIINYSAVNPNINWGPDGYGEGADGGAIEIDDARYAKSNISIHHNYSRDCQGFIEVTWADIDQNPLYLDFSIHHNVSDDYQQFIALWQGANFSIENNTIIRRKVNENEWGVFNITQTNSRNRVRNNIIITENNVVVFNVGRQKSATPNTIIENNLYWSYAEELDIGFEGPGDSPLFSDPMFLNYDNATSRKDFLLKINSPAIGLGAL</sequence>
<evidence type="ECO:0000313" key="2">
    <source>
        <dbReference type="Proteomes" id="UP001337305"/>
    </source>
</evidence>
<accession>A0ABU7XPS5</accession>
<proteinExistence type="predicted"/>
<keyword evidence="2" id="KW-1185">Reference proteome</keyword>
<comment type="caution">
    <text evidence="1">The sequence shown here is derived from an EMBL/GenBank/DDBJ whole genome shotgun (WGS) entry which is preliminary data.</text>
</comment>
<dbReference type="InterPro" id="IPR011050">
    <property type="entry name" value="Pectin_lyase_fold/virulence"/>
</dbReference>
<dbReference type="RefSeq" id="WP_303304847.1">
    <property type="nucleotide sequence ID" value="NZ_JAODOP010000004.1"/>
</dbReference>
<dbReference type="EMBL" id="JAODOP010000004">
    <property type="protein sequence ID" value="MEF3832469.1"/>
    <property type="molecule type" value="Genomic_DNA"/>
</dbReference>
<evidence type="ECO:0000313" key="1">
    <source>
        <dbReference type="EMBL" id="MEF3832469.1"/>
    </source>
</evidence>
<reference evidence="1 2" key="1">
    <citation type="submission" date="2022-09" db="EMBL/GenBank/DDBJ databases">
        <title>Genome sequencing of Flavivirga sp. MEBiC05379.</title>
        <authorList>
            <person name="Oh H.-M."/>
            <person name="Kwon K.K."/>
            <person name="Park M.J."/>
            <person name="Yang S.-H."/>
        </authorList>
    </citation>
    <scope>NUCLEOTIDE SEQUENCE [LARGE SCALE GENOMIC DNA]</scope>
    <source>
        <strain evidence="1 2">MEBiC05379</strain>
    </source>
</reference>
<name>A0ABU7XPS5_9FLAO</name>
<dbReference type="Gene3D" id="2.160.20.10">
    <property type="entry name" value="Single-stranded right-handed beta-helix, Pectin lyase-like"/>
    <property type="match status" value="1"/>
</dbReference>
<organism evidence="1 2">
    <name type="scientific">Flavivirga spongiicola</name>
    <dbReference type="NCBI Taxonomy" id="421621"/>
    <lineage>
        <taxon>Bacteria</taxon>
        <taxon>Pseudomonadati</taxon>
        <taxon>Bacteroidota</taxon>
        <taxon>Flavobacteriia</taxon>
        <taxon>Flavobacteriales</taxon>
        <taxon>Flavobacteriaceae</taxon>
        <taxon>Flavivirga</taxon>
    </lineage>
</organism>
<dbReference type="InterPro" id="IPR012334">
    <property type="entry name" value="Pectin_lyas_fold"/>
</dbReference>
<dbReference type="Proteomes" id="UP001337305">
    <property type="component" value="Unassembled WGS sequence"/>
</dbReference>
<dbReference type="SUPFAM" id="SSF51126">
    <property type="entry name" value="Pectin lyase-like"/>
    <property type="match status" value="1"/>
</dbReference>